<sequence length="224" mass="24855">MENTTTATMERYTDSPPPRNTSPIKPHTSQHQPPPPYAYTDEEEPYHDDPPSHPHPQPQPRIQTHHIALPPPRPHPYTDLSHPPTPNDDDVPLAHLIPNPIPFPAHSPYPIDAPPPYTVAIHQAYHDTQTLIHYTPPHQLQTHGARHNSDAEEARQLELRLSRVFGDAVVDVDADEELGLGWGRGLDDVRHGVEKVVAMFVVAAFLLMVAGVLGWLALGSGVFV</sequence>
<keyword evidence="2" id="KW-1133">Transmembrane helix</keyword>
<protein>
    <submittedName>
        <fullName evidence="3">Uncharacterized protein</fullName>
    </submittedName>
</protein>
<feature type="region of interest" description="Disordered" evidence="1">
    <location>
        <begin position="1"/>
        <end position="90"/>
    </location>
</feature>
<keyword evidence="2" id="KW-0472">Membrane</keyword>
<organism evidence="3 4">
    <name type="scientific">Plenodomus tracheiphilus IPT5</name>
    <dbReference type="NCBI Taxonomy" id="1408161"/>
    <lineage>
        <taxon>Eukaryota</taxon>
        <taxon>Fungi</taxon>
        <taxon>Dikarya</taxon>
        <taxon>Ascomycota</taxon>
        <taxon>Pezizomycotina</taxon>
        <taxon>Dothideomycetes</taxon>
        <taxon>Pleosporomycetidae</taxon>
        <taxon>Pleosporales</taxon>
        <taxon>Pleosporineae</taxon>
        <taxon>Leptosphaeriaceae</taxon>
        <taxon>Plenodomus</taxon>
    </lineage>
</organism>
<gene>
    <name evidence="3" type="ORF">T440DRAFT_472252</name>
</gene>
<feature type="compositionally biased region" description="Polar residues" evidence="1">
    <location>
        <begin position="21"/>
        <end position="31"/>
    </location>
</feature>
<dbReference type="AlphaFoldDB" id="A0A6A7AUX9"/>
<feature type="transmembrane region" description="Helical" evidence="2">
    <location>
        <begin position="196"/>
        <end position="218"/>
    </location>
</feature>
<name>A0A6A7AUX9_9PLEO</name>
<proteinExistence type="predicted"/>
<reference evidence="3" key="1">
    <citation type="submission" date="2020-01" db="EMBL/GenBank/DDBJ databases">
        <authorList>
            <consortium name="DOE Joint Genome Institute"/>
            <person name="Haridas S."/>
            <person name="Albert R."/>
            <person name="Binder M."/>
            <person name="Bloem J."/>
            <person name="Labutti K."/>
            <person name="Salamov A."/>
            <person name="Andreopoulos B."/>
            <person name="Baker S.E."/>
            <person name="Barry K."/>
            <person name="Bills G."/>
            <person name="Bluhm B.H."/>
            <person name="Cannon C."/>
            <person name="Castanera R."/>
            <person name="Culley D.E."/>
            <person name="Daum C."/>
            <person name="Ezra D."/>
            <person name="Gonzalez J.B."/>
            <person name="Henrissat B."/>
            <person name="Kuo A."/>
            <person name="Liang C."/>
            <person name="Lipzen A."/>
            <person name="Lutzoni F."/>
            <person name="Magnuson J."/>
            <person name="Mondo S."/>
            <person name="Nolan M."/>
            <person name="Ohm R."/>
            <person name="Pangilinan J."/>
            <person name="Park H.-J."/>
            <person name="Ramirez L."/>
            <person name="Alfaro M."/>
            <person name="Sun H."/>
            <person name="Tritt A."/>
            <person name="Yoshinaga Y."/>
            <person name="Zwiers L.-H."/>
            <person name="Turgeon B.G."/>
            <person name="Goodwin S.B."/>
            <person name="Spatafora J.W."/>
            <person name="Crous P.W."/>
            <person name="Grigoriev I.V."/>
        </authorList>
    </citation>
    <scope>NUCLEOTIDE SEQUENCE</scope>
    <source>
        <strain evidence="3">IPT5</strain>
    </source>
</reference>
<evidence type="ECO:0000256" key="1">
    <source>
        <dbReference type="SAM" id="MobiDB-lite"/>
    </source>
</evidence>
<evidence type="ECO:0000256" key="2">
    <source>
        <dbReference type="SAM" id="Phobius"/>
    </source>
</evidence>
<evidence type="ECO:0000313" key="3">
    <source>
        <dbReference type="EMBL" id="KAF2845945.1"/>
    </source>
</evidence>
<dbReference type="EMBL" id="MU006340">
    <property type="protein sequence ID" value="KAF2845945.1"/>
    <property type="molecule type" value="Genomic_DNA"/>
</dbReference>
<accession>A0A6A7AUX9</accession>
<evidence type="ECO:0000313" key="4">
    <source>
        <dbReference type="Proteomes" id="UP000799423"/>
    </source>
</evidence>
<keyword evidence="2" id="KW-0812">Transmembrane</keyword>
<dbReference type="OrthoDB" id="3687473at2759"/>
<keyword evidence="4" id="KW-1185">Reference proteome</keyword>
<dbReference type="Proteomes" id="UP000799423">
    <property type="component" value="Unassembled WGS sequence"/>
</dbReference>